<dbReference type="EMBL" id="LJCR01000059">
    <property type="protein sequence ID" value="KPV54426.1"/>
    <property type="molecule type" value="Genomic_DNA"/>
</dbReference>
<dbReference type="InterPro" id="IPR001789">
    <property type="entry name" value="Sig_transdc_resp-reg_receiver"/>
</dbReference>
<accession>A0A0N8PT35</accession>
<dbReference type="Pfam" id="PF00072">
    <property type="entry name" value="Response_reg"/>
    <property type="match status" value="1"/>
</dbReference>
<evidence type="ECO:0000313" key="10">
    <source>
        <dbReference type="Proteomes" id="UP000050509"/>
    </source>
</evidence>
<dbReference type="InterPro" id="IPR052155">
    <property type="entry name" value="Biofilm_reg_signaling"/>
</dbReference>
<dbReference type="Gene3D" id="3.30.450.20">
    <property type="entry name" value="PAS domain"/>
    <property type="match status" value="4"/>
</dbReference>
<feature type="domain" description="PAS" evidence="6">
    <location>
        <begin position="595"/>
        <end position="649"/>
    </location>
</feature>
<evidence type="ECO:0000256" key="2">
    <source>
        <dbReference type="ARBA" id="ARBA00022777"/>
    </source>
</evidence>
<dbReference type="InterPro" id="IPR000014">
    <property type="entry name" value="PAS"/>
</dbReference>
<feature type="domain" description="Response regulatory" evidence="5">
    <location>
        <begin position="1"/>
        <end position="119"/>
    </location>
</feature>
<evidence type="ECO:0000256" key="1">
    <source>
        <dbReference type="ARBA" id="ARBA00022679"/>
    </source>
</evidence>
<evidence type="ECO:0000256" key="4">
    <source>
        <dbReference type="SAM" id="Coils"/>
    </source>
</evidence>
<dbReference type="InterPro" id="IPR013655">
    <property type="entry name" value="PAS_fold_3"/>
</dbReference>
<dbReference type="Gene3D" id="3.40.50.2300">
    <property type="match status" value="1"/>
</dbReference>
<dbReference type="PANTHER" id="PTHR44757:SF2">
    <property type="entry name" value="BIOFILM ARCHITECTURE MAINTENANCE PROTEIN MBAA"/>
    <property type="match status" value="1"/>
</dbReference>
<dbReference type="InterPro" id="IPR011006">
    <property type="entry name" value="CheY-like_superfamily"/>
</dbReference>
<dbReference type="NCBIfam" id="TIGR00229">
    <property type="entry name" value="sensory_box"/>
    <property type="match status" value="4"/>
</dbReference>
<dbReference type="SUPFAM" id="SSF55781">
    <property type="entry name" value="GAF domain-like"/>
    <property type="match status" value="1"/>
</dbReference>
<dbReference type="SUPFAM" id="SSF52172">
    <property type="entry name" value="CheY-like"/>
    <property type="match status" value="1"/>
</dbReference>
<feature type="non-terminal residue" evidence="8">
    <location>
        <position position="827"/>
    </location>
</feature>
<feature type="domain" description="PAS" evidence="6">
    <location>
        <begin position="146"/>
        <end position="222"/>
    </location>
</feature>
<keyword evidence="3" id="KW-0597">Phosphoprotein</keyword>
<feature type="domain" description="PAS" evidence="6">
    <location>
        <begin position="721"/>
        <end position="791"/>
    </location>
</feature>
<dbReference type="InterPro" id="IPR035965">
    <property type="entry name" value="PAS-like_dom_sf"/>
</dbReference>
<feature type="modified residue" description="4-aspartylphosphate" evidence="3">
    <location>
        <position position="52"/>
    </location>
</feature>
<keyword evidence="1" id="KW-0808">Transferase</keyword>
<dbReference type="SMART" id="SM00065">
    <property type="entry name" value="GAF"/>
    <property type="match status" value="1"/>
</dbReference>
<dbReference type="GO" id="GO:0000160">
    <property type="term" value="P:phosphorelay signal transduction system"/>
    <property type="evidence" value="ECO:0007669"/>
    <property type="project" value="InterPro"/>
</dbReference>
<dbReference type="InterPro" id="IPR013656">
    <property type="entry name" value="PAS_4"/>
</dbReference>
<keyword evidence="10" id="KW-1185">Reference proteome</keyword>
<keyword evidence="2" id="KW-0418">Kinase</keyword>
<dbReference type="InterPro" id="IPR000700">
    <property type="entry name" value="PAS-assoc_C"/>
</dbReference>
<keyword evidence="4" id="KW-0175">Coiled coil</keyword>
<dbReference type="SMART" id="SM00086">
    <property type="entry name" value="PAC"/>
    <property type="match status" value="3"/>
</dbReference>
<dbReference type="Pfam" id="PF08448">
    <property type="entry name" value="PAS_4"/>
    <property type="match status" value="2"/>
</dbReference>
<evidence type="ECO:0000259" key="5">
    <source>
        <dbReference type="PROSITE" id="PS50110"/>
    </source>
</evidence>
<organism evidence="8 10">
    <name type="scientific">Kouleothrix aurantiaca</name>
    <dbReference type="NCBI Taxonomy" id="186479"/>
    <lineage>
        <taxon>Bacteria</taxon>
        <taxon>Bacillati</taxon>
        <taxon>Chloroflexota</taxon>
        <taxon>Chloroflexia</taxon>
        <taxon>Chloroflexales</taxon>
        <taxon>Roseiflexineae</taxon>
        <taxon>Roseiflexaceae</taxon>
        <taxon>Kouleothrix</taxon>
    </lineage>
</organism>
<dbReference type="Pfam" id="PF01590">
    <property type="entry name" value="GAF"/>
    <property type="match status" value="1"/>
</dbReference>
<reference evidence="8 10" key="1">
    <citation type="submission" date="2015-09" db="EMBL/GenBank/DDBJ databases">
        <title>Draft genome sequence of Kouleothrix aurantiaca JCM 19913.</title>
        <authorList>
            <person name="Hemp J."/>
        </authorList>
    </citation>
    <scope>NUCLEOTIDE SEQUENCE [LARGE SCALE GENOMIC DNA]</scope>
    <source>
        <strain evidence="8 10">COM-B</strain>
    </source>
</reference>
<dbReference type="Proteomes" id="UP000050509">
    <property type="component" value="Unassembled WGS sequence"/>
</dbReference>
<proteinExistence type="predicted"/>
<dbReference type="CDD" id="cd00156">
    <property type="entry name" value="REC"/>
    <property type="match status" value="1"/>
</dbReference>
<dbReference type="Pfam" id="PF08447">
    <property type="entry name" value="PAS_3"/>
    <property type="match status" value="2"/>
</dbReference>
<feature type="domain" description="PAC" evidence="7">
    <location>
        <begin position="666"/>
        <end position="720"/>
    </location>
</feature>
<dbReference type="SUPFAM" id="SSF55785">
    <property type="entry name" value="PYP-like sensor domain (PAS domain)"/>
    <property type="match status" value="4"/>
</dbReference>
<dbReference type="InterPro" id="IPR001610">
    <property type="entry name" value="PAC"/>
</dbReference>
<dbReference type="SMART" id="SM00448">
    <property type="entry name" value="REC"/>
    <property type="match status" value="1"/>
</dbReference>
<evidence type="ECO:0000256" key="3">
    <source>
        <dbReference type="PROSITE-ProRule" id="PRU00169"/>
    </source>
</evidence>
<dbReference type="PROSITE" id="PS50112">
    <property type="entry name" value="PAS"/>
    <property type="match status" value="4"/>
</dbReference>
<dbReference type="AlphaFoldDB" id="A0A0N8PT35"/>
<evidence type="ECO:0000259" key="7">
    <source>
        <dbReference type="PROSITE" id="PS50113"/>
    </source>
</evidence>
<evidence type="ECO:0000313" key="8">
    <source>
        <dbReference type="EMBL" id="KPV54421.1"/>
    </source>
</evidence>
<dbReference type="CDD" id="cd00130">
    <property type="entry name" value="PAS"/>
    <property type="match status" value="4"/>
</dbReference>
<dbReference type="SMART" id="SM00091">
    <property type="entry name" value="PAS"/>
    <property type="match status" value="4"/>
</dbReference>
<dbReference type="InterPro" id="IPR029016">
    <property type="entry name" value="GAF-like_dom_sf"/>
</dbReference>
<dbReference type="InterPro" id="IPR003018">
    <property type="entry name" value="GAF"/>
</dbReference>
<dbReference type="PROSITE" id="PS50110">
    <property type="entry name" value="RESPONSE_REGULATORY"/>
    <property type="match status" value="1"/>
</dbReference>
<sequence length="827" mass="92793">MLLIDDSPEDRYAFRRFLEHDQEQSFLCFEAASAAEGLAQCRERRPDAVLLDYHLPDDEGLALLATLIAEHGLHAFAMLLVTGQGSEQLAVAAMKLGAHDYLVKDVHLQHHLGRAVASAIERVRLQRALATSNAYLQHTEQALRIERDRFVTLVETVPGVVCAYRQRPDGTVSFPYASPRIAEIYGLSPEALAHDAGMVASLWHPDDVPRLLDTIELSRQQMTPWHEEFRVRNPARGERWIEGHSIPQREPDGSTIWYGVLTDITERKHAELALARSAQRLQILAEASRAFAEAGSEERALLTQIAHKIAGHLRAACTIRMLSEDGQNLDIAALGHYDPADLGSMQQSLSSWRIKLDDQVPAAIAARTGQSQFLPIIDREAFHASVSPEAQHLLERFFPHSLIVTPLQLHNRILGTLMLARNGSELPAFDADDLALAQDLAVRATLAIANAHLLQQFQAELAERRRAEAALHEREENLRIVTETAGVGLALVDAEHRYRYANQTYKEFLRLPSDDLAGQRVADVLAPVYEAQIRPRLERAFQGESVHYELVLPPVTPDVHERFYTVQYEPSTYRSARVVIVTVVEISQHKRAEEQLHEQADLLDQVSDAIISVDTHFAIKSWNAAAEALYGWPAREVIGKSLHEILRTEYLDSDANQSLALLSAQGYWQGEVIQPHRDGTRLTILSSVRPVTNRAGKITGAVGINRDITERKRAEAQLQRSEERFRNYFELGVVGMAIASPSRYFLNVNNQLCTILGYAREELLQREWSSLTHPDDLPDDIVQLQRVLGGEIDSFSRDKRFLHKNGRVIYALVSVKAMRRADGTAES</sequence>
<dbReference type="EMBL" id="LJCR01000059">
    <property type="protein sequence ID" value="KPV54421.1"/>
    <property type="molecule type" value="Genomic_DNA"/>
</dbReference>
<protein>
    <recommendedName>
        <fullName evidence="11">Histidine kinase</fullName>
    </recommendedName>
</protein>
<evidence type="ECO:0008006" key="11">
    <source>
        <dbReference type="Google" id="ProtNLM"/>
    </source>
</evidence>
<feature type="domain" description="PAC" evidence="7">
    <location>
        <begin position="225"/>
        <end position="276"/>
    </location>
</feature>
<feature type="domain" description="PAS" evidence="6">
    <location>
        <begin position="474"/>
        <end position="544"/>
    </location>
</feature>
<name>A0A0N8PT35_9CHLR</name>
<dbReference type="GO" id="GO:0016301">
    <property type="term" value="F:kinase activity"/>
    <property type="evidence" value="ECO:0007669"/>
    <property type="project" value="UniProtKB-KW"/>
</dbReference>
<dbReference type="PROSITE" id="PS50113">
    <property type="entry name" value="PAC"/>
    <property type="match status" value="2"/>
</dbReference>
<feature type="coiled-coil region" evidence="4">
    <location>
        <begin position="704"/>
        <end position="731"/>
    </location>
</feature>
<gene>
    <name evidence="8" type="ORF">SE17_03830</name>
    <name evidence="9" type="ORF">SE17_03855</name>
</gene>
<evidence type="ECO:0000313" key="9">
    <source>
        <dbReference type="EMBL" id="KPV54426.1"/>
    </source>
</evidence>
<dbReference type="Gene3D" id="3.30.450.40">
    <property type="match status" value="1"/>
</dbReference>
<dbReference type="PANTHER" id="PTHR44757">
    <property type="entry name" value="DIGUANYLATE CYCLASE DGCP"/>
    <property type="match status" value="1"/>
</dbReference>
<comment type="caution">
    <text evidence="8">The sequence shown here is derived from an EMBL/GenBank/DDBJ whole genome shotgun (WGS) entry which is preliminary data.</text>
</comment>
<evidence type="ECO:0000259" key="6">
    <source>
        <dbReference type="PROSITE" id="PS50112"/>
    </source>
</evidence>